<evidence type="ECO:0000313" key="1">
    <source>
        <dbReference type="EMBL" id="CAB4141431.1"/>
    </source>
</evidence>
<accession>A0A6J5M5Q4</accession>
<gene>
    <name evidence="1" type="ORF">UFOVP418_20</name>
</gene>
<proteinExistence type="predicted"/>
<reference evidence="1" key="1">
    <citation type="submission" date="2020-04" db="EMBL/GenBank/DDBJ databases">
        <authorList>
            <person name="Chiriac C."/>
            <person name="Salcher M."/>
            <person name="Ghai R."/>
            <person name="Kavagutti S V."/>
        </authorList>
    </citation>
    <scope>NUCLEOTIDE SEQUENCE</scope>
</reference>
<protein>
    <submittedName>
        <fullName evidence="1">Uncharacterized protein</fullName>
    </submittedName>
</protein>
<organism evidence="1">
    <name type="scientific">uncultured Caudovirales phage</name>
    <dbReference type="NCBI Taxonomy" id="2100421"/>
    <lineage>
        <taxon>Viruses</taxon>
        <taxon>Duplodnaviria</taxon>
        <taxon>Heunggongvirae</taxon>
        <taxon>Uroviricota</taxon>
        <taxon>Caudoviricetes</taxon>
        <taxon>Peduoviridae</taxon>
        <taxon>Maltschvirus</taxon>
        <taxon>Maltschvirus maltsch</taxon>
    </lineage>
</organism>
<sequence>MTTAQLIHQLESWQAVHGVCKVYFQEAAGEGTEHPINGCVVAEDEDGNCDVILFNKFEGGNG</sequence>
<dbReference type="EMBL" id="LR796391">
    <property type="protein sequence ID" value="CAB4141431.1"/>
    <property type="molecule type" value="Genomic_DNA"/>
</dbReference>
<name>A0A6J5M5Q4_9CAUD</name>